<reference evidence="4" key="1">
    <citation type="submission" date="2022-12" db="EMBL/GenBank/DDBJ databases">
        <authorList>
            <person name="Krivoruchko A.V."/>
            <person name="Elkin A."/>
        </authorList>
    </citation>
    <scope>NUCLEOTIDE SEQUENCE</scope>
    <source>
        <strain evidence="4">IEGM 1391</strain>
    </source>
</reference>
<dbReference type="SUPFAM" id="SSF53807">
    <property type="entry name" value="Helical backbone' metal receptor"/>
    <property type="match status" value="1"/>
</dbReference>
<dbReference type="RefSeq" id="WP_269602455.1">
    <property type="nucleotide sequence ID" value="NZ_JAPWIJ010000002.1"/>
</dbReference>
<accession>A0ABT4MA16</accession>
<evidence type="ECO:0000256" key="2">
    <source>
        <dbReference type="SAM" id="SignalP"/>
    </source>
</evidence>
<evidence type="ECO:0000256" key="1">
    <source>
        <dbReference type="ARBA" id="ARBA00008814"/>
    </source>
</evidence>
<dbReference type="PROSITE" id="PS51257">
    <property type="entry name" value="PROKAR_LIPOPROTEIN"/>
    <property type="match status" value="1"/>
</dbReference>
<sequence length="348" mass="36953">MLNVRRCAASLAAAVALTGSLVACGASEEVPDVMSDATAGGTSYPLTIDNCGESVTFESAPQRVVSLDQNSTEILLSLGVQDRMVGTASWTDPVRENLAEANASVPRLADNAPTYEVVLDTEPDFVTASFGRHFEQGGIAERSRFSETGAATYLSPTDCDAGRSVNGGNTRTTPLTMDSLYQEITELAAIFDVNERGAEFVEELKTRMADATAQTANADVSVAFWFADTKSPYVAGGRGSADLLARTVGMSNVFADTDDDWPAVGWETMVDRDPTVLVLGDLARNRFPGDLLADKIAFLESDPVTSTMAAVRDKRYISLHGAEMNPSIRAVDGVEKVSAGLRDLGLSS</sequence>
<dbReference type="PANTHER" id="PTHR30535:SF7">
    <property type="entry name" value="IRON(III) DICITRATE-BINDING PROTEIN"/>
    <property type="match status" value="1"/>
</dbReference>
<feature type="chain" id="PRO_5046625852" evidence="2">
    <location>
        <begin position="26"/>
        <end position="348"/>
    </location>
</feature>
<keyword evidence="5" id="KW-1185">Reference proteome</keyword>
<comment type="similarity">
    <text evidence="1">Belongs to the bacterial solute-binding protein 8 family.</text>
</comment>
<proteinExistence type="inferred from homology"/>
<organism evidence="4 5">
    <name type="scientific">Rhodococcus ruber</name>
    <dbReference type="NCBI Taxonomy" id="1830"/>
    <lineage>
        <taxon>Bacteria</taxon>
        <taxon>Bacillati</taxon>
        <taxon>Actinomycetota</taxon>
        <taxon>Actinomycetes</taxon>
        <taxon>Mycobacteriales</taxon>
        <taxon>Nocardiaceae</taxon>
        <taxon>Rhodococcus</taxon>
    </lineage>
</organism>
<gene>
    <name evidence="4" type="ORF">O4220_04650</name>
</gene>
<dbReference type="Proteomes" id="UP001081071">
    <property type="component" value="Unassembled WGS sequence"/>
</dbReference>
<dbReference type="PROSITE" id="PS50983">
    <property type="entry name" value="FE_B12_PBP"/>
    <property type="match status" value="1"/>
</dbReference>
<dbReference type="InterPro" id="IPR050902">
    <property type="entry name" value="ABC_Transporter_SBP"/>
</dbReference>
<dbReference type="EMBL" id="JAPWIJ010000002">
    <property type="protein sequence ID" value="MCZ4517797.1"/>
    <property type="molecule type" value="Genomic_DNA"/>
</dbReference>
<evidence type="ECO:0000313" key="5">
    <source>
        <dbReference type="Proteomes" id="UP001081071"/>
    </source>
</evidence>
<dbReference type="PANTHER" id="PTHR30535">
    <property type="entry name" value="VITAMIN B12-BINDING PROTEIN"/>
    <property type="match status" value="1"/>
</dbReference>
<keyword evidence="2" id="KW-0732">Signal</keyword>
<dbReference type="InterPro" id="IPR002491">
    <property type="entry name" value="ABC_transptr_periplasmic_BD"/>
</dbReference>
<name>A0ABT4MA16_9NOCA</name>
<evidence type="ECO:0000259" key="3">
    <source>
        <dbReference type="PROSITE" id="PS50983"/>
    </source>
</evidence>
<dbReference type="Pfam" id="PF01497">
    <property type="entry name" value="Peripla_BP_2"/>
    <property type="match status" value="1"/>
</dbReference>
<comment type="caution">
    <text evidence="4">The sequence shown here is derived from an EMBL/GenBank/DDBJ whole genome shotgun (WGS) entry which is preliminary data.</text>
</comment>
<dbReference type="Gene3D" id="3.40.50.1980">
    <property type="entry name" value="Nitrogenase molybdenum iron protein domain"/>
    <property type="match status" value="2"/>
</dbReference>
<feature type="signal peptide" evidence="2">
    <location>
        <begin position="1"/>
        <end position="25"/>
    </location>
</feature>
<evidence type="ECO:0000313" key="4">
    <source>
        <dbReference type="EMBL" id="MCZ4517797.1"/>
    </source>
</evidence>
<feature type="domain" description="Fe/B12 periplasmic-binding" evidence="3">
    <location>
        <begin position="63"/>
        <end position="348"/>
    </location>
</feature>
<protein>
    <submittedName>
        <fullName evidence="4">ABC transporter substrate-binding protein</fullName>
    </submittedName>
</protein>